<evidence type="ECO:0000313" key="1">
    <source>
        <dbReference type="EMBL" id="TKI08536.1"/>
    </source>
</evidence>
<evidence type="ECO:0000313" key="2">
    <source>
        <dbReference type="Proteomes" id="UP000305202"/>
    </source>
</evidence>
<dbReference type="InterPro" id="IPR036291">
    <property type="entry name" value="NAD(P)-bd_dom_sf"/>
</dbReference>
<dbReference type="RefSeq" id="WP_136987827.1">
    <property type="nucleotide sequence ID" value="NZ_SZPQ01000001.1"/>
</dbReference>
<gene>
    <name evidence="1" type="ORF">FCN80_00280</name>
</gene>
<dbReference type="Proteomes" id="UP000305202">
    <property type="component" value="Unassembled WGS sequence"/>
</dbReference>
<accession>A0ABY2SQS6</accession>
<organism evidence="1 2">
    <name type="scientific">Martelella alba</name>
    <dbReference type="NCBI Taxonomy" id="2590451"/>
    <lineage>
        <taxon>Bacteria</taxon>
        <taxon>Pseudomonadati</taxon>
        <taxon>Pseudomonadota</taxon>
        <taxon>Alphaproteobacteria</taxon>
        <taxon>Hyphomicrobiales</taxon>
        <taxon>Aurantimonadaceae</taxon>
        <taxon>Martelella</taxon>
    </lineage>
</organism>
<dbReference type="EMBL" id="SZPQ01000001">
    <property type="protein sequence ID" value="TKI08536.1"/>
    <property type="molecule type" value="Genomic_DNA"/>
</dbReference>
<sequence length="94" mass="10199">MKVQGSTVLLTSANGSIGRAFVNELLNRGVARLYVGVASFSGPLTAVDLATARLEMAVNYFGPMQMSLALRAGRGRQPGRHRTDWAFNRSLRFA</sequence>
<dbReference type="SUPFAM" id="SSF51735">
    <property type="entry name" value="NAD(P)-binding Rossmann-fold domains"/>
    <property type="match status" value="1"/>
</dbReference>
<proteinExistence type="predicted"/>
<comment type="caution">
    <text evidence="1">The sequence shown here is derived from an EMBL/GenBank/DDBJ whole genome shotgun (WGS) entry which is preliminary data.</text>
</comment>
<dbReference type="Gene3D" id="3.40.50.720">
    <property type="entry name" value="NAD(P)-binding Rossmann-like Domain"/>
    <property type="match status" value="1"/>
</dbReference>
<evidence type="ECO:0008006" key="3">
    <source>
        <dbReference type="Google" id="ProtNLM"/>
    </source>
</evidence>
<reference evidence="1 2" key="1">
    <citation type="submission" date="2019-04" db="EMBL/GenBank/DDBJ databases">
        <authorList>
            <person name="Li M."/>
            <person name="Gao C."/>
        </authorList>
    </citation>
    <scope>NUCLEOTIDE SEQUENCE [LARGE SCALE GENOMIC DNA]</scope>
    <source>
        <strain evidence="1 2">BGMRC 2031</strain>
    </source>
</reference>
<keyword evidence="2" id="KW-1185">Reference proteome</keyword>
<protein>
    <recommendedName>
        <fullName evidence="3">Short chain dehydrogenase</fullName>
    </recommendedName>
</protein>
<name>A0ABY2SQS6_9HYPH</name>